<keyword evidence="3" id="KW-1185">Reference proteome</keyword>
<dbReference type="Proteomes" id="UP000001317">
    <property type="component" value="Chromosome"/>
</dbReference>
<protein>
    <submittedName>
        <fullName evidence="2">Uncharacterized protein</fullName>
    </submittedName>
</protein>
<feature type="transmembrane region" description="Helical" evidence="1">
    <location>
        <begin position="12"/>
        <end position="35"/>
    </location>
</feature>
<evidence type="ECO:0000313" key="2">
    <source>
        <dbReference type="EMBL" id="ABZ77468.1"/>
    </source>
</evidence>
<evidence type="ECO:0000256" key="1">
    <source>
        <dbReference type="SAM" id="Phobius"/>
    </source>
</evidence>
<keyword evidence="1" id="KW-0472">Membrane</keyword>
<name>B0TNF4_SHEHH</name>
<organism evidence="2 3">
    <name type="scientific">Shewanella halifaxensis (strain HAW-EB4)</name>
    <dbReference type="NCBI Taxonomy" id="458817"/>
    <lineage>
        <taxon>Bacteria</taxon>
        <taxon>Pseudomonadati</taxon>
        <taxon>Pseudomonadota</taxon>
        <taxon>Gammaproteobacteria</taxon>
        <taxon>Alteromonadales</taxon>
        <taxon>Shewanellaceae</taxon>
        <taxon>Shewanella</taxon>
    </lineage>
</organism>
<accession>B0TNF4</accession>
<dbReference type="eggNOG" id="ENOG5031H95">
    <property type="taxonomic scope" value="Bacteria"/>
</dbReference>
<dbReference type="KEGG" id="shl:Shal_2919"/>
<dbReference type="AlphaFoldDB" id="B0TNF4"/>
<dbReference type="EMBL" id="CP000931">
    <property type="protein sequence ID" value="ABZ77468.1"/>
    <property type="molecule type" value="Genomic_DNA"/>
</dbReference>
<keyword evidence="1" id="KW-0812">Transmembrane</keyword>
<gene>
    <name evidence="2" type="ordered locus">Shal_2919</name>
</gene>
<keyword evidence="1" id="KW-1133">Transmembrane helix</keyword>
<proteinExistence type="predicted"/>
<dbReference type="HOGENOM" id="CLU_149363_0_0_6"/>
<evidence type="ECO:0000313" key="3">
    <source>
        <dbReference type="Proteomes" id="UP000001317"/>
    </source>
</evidence>
<dbReference type="RefSeq" id="WP_012277995.1">
    <property type="nucleotide sequence ID" value="NC_010334.1"/>
</dbReference>
<reference evidence="2" key="1">
    <citation type="submission" date="2008-01" db="EMBL/GenBank/DDBJ databases">
        <title>Complete sequence of Shewanella halifaxensis HAW-EB4.</title>
        <authorList>
            <consortium name="US DOE Joint Genome Institute"/>
            <person name="Copeland A."/>
            <person name="Lucas S."/>
            <person name="Lapidus A."/>
            <person name="Glavina del Rio T."/>
            <person name="Dalin E."/>
            <person name="Tice H."/>
            <person name="Bruce D."/>
            <person name="Goodwin L."/>
            <person name="Pitluck S."/>
            <person name="Sims D."/>
            <person name="Brettin T."/>
            <person name="Detter J.C."/>
            <person name="Han C."/>
            <person name="Kuske C.R."/>
            <person name="Schmutz J."/>
            <person name="Larimer F."/>
            <person name="Land M."/>
            <person name="Hauser L."/>
            <person name="Kyrpides N."/>
            <person name="Kim E."/>
            <person name="Zhao J.-S."/>
            <person name="Richardson P."/>
        </authorList>
    </citation>
    <scope>NUCLEOTIDE SEQUENCE [LARGE SCALE GENOMIC DNA]</scope>
    <source>
        <strain evidence="2">HAW-EB4</strain>
    </source>
</reference>
<sequence length="146" mass="16612">MLKIDISGKQTISVFQLTAVFSMLFALVGFSYNVWRMEITEYNSNVRSASFELLLQLSELESIVYAAHYDKDLILGNPRKGWVKVNLIADLSMITEPELSIAAEELKQSWQSNWELLANDEASAQAVVSKIDDTRARVRQLLKRLD</sequence>